<name>A0A3B0TF09_9ZZZZ</name>
<dbReference type="PANTHER" id="PTHR43794">
    <property type="entry name" value="AMINOHYDROLASE SSNA-RELATED"/>
    <property type="match status" value="1"/>
</dbReference>
<dbReference type="AlphaFoldDB" id="A0A3B0TF09"/>
<dbReference type="Pfam" id="PF01979">
    <property type="entry name" value="Amidohydro_1"/>
    <property type="match status" value="1"/>
</dbReference>
<feature type="domain" description="Amidohydrolase-related" evidence="2">
    <location>
        <begin position="52"/>
        <end position="379"/>
    </location>
</feature>
<evidence type="ECO:0000259" key="2">
    <source>
        <dbReference type="Pfam" id="PF01979"/>
    </source>
</evidence>
<dbReference type="GO" id="GO:0016787">
    <property type="term" value="F:hydrolase activity"/>
    <property type="evidence" value="ECO:0007669"/>
    <property type="project" value="UniProtKB-KW"/>
</dbReference>
<dbReference type="PANTHER" id="PTHR43794:SF11">
    <property type="entry name" value="AMIDOHYDROLASE-RELATED DOMAIN-CONTAINING PROTEIN"/>
    <property type="match status" value="1"/>
</dbReference>
<proteinExistence type="predicted"/>
<protein>
    <submittedName>
        <fullName evidence="3">Amidohydrolase</fullName>
    </submittedName>
</protein>
<accession>A0A3B0TF09</accession>
<organism evidence="3">
    <name type="scientific">hydrothermal vent metagenome</name>
    <dbReference type="NCBI Taxonomy" id="652676"/>
    <lineage>
        <taxon>unclassified sequences</taxon>
        <taxon>metagenomes</taxon>
        <taxon>ecological metagenomes</taxon>
    </lineage>
</organism>
<dbReference type="InterPro" id="IPR006680">
    <property type="entry name" value="Amidohydro-rel"/>
</dbReference>
<keyword evidence="1 3" id="KW-0378">Hydrolase</keyword>
<sequence>MRKIAASYIFPVHRPPIKNGIIVLDDDGTILDLVDTKGELAEQANLEYYNGILAPGFINAHCHLELSHLYKKIPEHLGLPGFIGAINKLRNTVSVNGSGAIRHAAQEMYRQGIIAVGDVSNSFVSTTVKKNSNILYHTFVEAFGFSPERAEKAFLTAEGIYKQLKMNRLRASISPHSPYSVSEPLFRLIKEHAESNNSIVSIHNQESLDENEFFQTGGGGIASHLKDNIGLSLAGWKPTGQDSLQSVLEFLPRKNHLLLVHNTYTTKAGLEILRNEINPVLLFFVICPNSNLYIENTLPPIGLFMGEKLAICLGTDSLASNHRLSILAEMVTLQQHFPDIPLNELLAWATINGAKALKMEDTFGTFELGKKPGINLLSGIDLVGLRLTPQSKVKRLA</sequence>
<reference evidence="3" key="1">
    <citation type="submission" date="2018-06" db="EMBL/GenBank/DDBJ databases">
        <authorList>
            <person name="Zhirakovskaya E."/>
        </authorList>
    </citation>
    <scope>NUCLEOTIDE SEQUENCE</scope>
</reference>
<evidence type="ECO:0000256" key="1">
    <source>
        <dbReference type="ARBA" id="ARBA00022801"/>
    </source>
</evidence>
<gene>
    <name evidence="3" type="ORF">MNBD_BACTEROID01-2471</name>
</gene>
<evidence type="ECO:0000313" key="3">
    <source>
        <dbReference type="EMBL" id="VAW17211.1"/>
    </source>
</evidence>
<dbReference type="SUPFAM" id="SSF51556">
    <property type="entry name" value="Metallo-dependent hydrolases"/>
    <property type="match status" value="1"/>
</dbReference>
<dbReference type="EMBL" id="UOEP01000071">
    <property type="protein sequence ID" value="VAW17211.1"/>
    <property type="molecule type" value="Genomic_DNA"/>
</dbReference>
<dbReference type="InterPro" id="IPR032466">
    <property type="entry name" value="Metal_Hydrolase"/>
</dbReference>
<dbReference type="InterPro" id="IPR050287">
    <property type="entry name" value="MTA/SAH_deaminase"/>
</dbReference>
<dbReference type="Gene3D" id="3.20.20.140">
    <property type="entry name" value="Metal-dependent hydrolases"/>
    <property type="match status" value="1"/>
</dbReference>